<sequence>MSRNDGRNRGPAIGLLLLLSEMNRFGFNSIPPVTLATIAGQVLLFLGIIKVPWSKWDVCISGHNVWNKRQFNRLVLSLFEHGDDMHLYFNMVSLLLKGSSLEKRYKSLNFLILMTILSLMTSVIYVALAMAATEAFDDYSYMKSCAIGFSGVLFALKVVTTHESAPSYMYIEGFSVPSRYAAWVELIAIHLAVPNASFLGHLAGILAGILYTKTFLGSIIDELIKQITGRTMEHDIHYYNIPEAGNYQSNSNYSNYNSNYSNYNSNSFFSRGYPSYGFRYR</sequence>
<dbReference type="Pfam" id="PF01694">
    <property type="entry name" value="Rhomboid"/>
    <property type="match status" value="1"/>
</dbReference>
<dbReference type="AlphaFoldDB" id="A0A482X8J6"/>
<dbReference type="OrthoDB" id="10257275at2759"/>
<keyword evidence="6 8" id="KW-1133">Transmembrane helix</keyword>
<proteinExistence type="inferred from homology"/>
<keyword evidence="11" id="KW-1185">Reference proteome</keyword>
<dbReference type="SUPFAM" id="SSF144091">
    <property type="entry name" value="Rhomboid-like"/>
    <property type="match status" value="1"/>
</dbReference>
<feature type="domain" description="Peptidase S54 rhomboid" evidence="9">
    <location>
        <begin position="69"/>
        <end position="216"/>
    </location>
</feature>
<evidence type="ECO:0000256" key="2">
    <source>
        <dbReference type="ARBA" id="ARBA00009045"/>
    </source>
</evidence>
<dbReference type="InterPro" id="IPR035952">
    <property type="entry name" value="Rhomboid-like_sf"/>
</dbReference>
<gene>
    <name evidence="10" type="ORF">LSTR_LSTR006629</name>
</gene>
<dbReference type="InterPro" id="IPR022764">
    <property type="entry name" value="Peptidase_S54_rhomboid_dom"/>
</dbReference>
<dbReference type="InParanoid" id="A0A482X8J6"/>
<protein>
    <recommendedName>
        <fullName evidence="9">Peptidase S54 rhomboid domain-containing protein</fullName>
    </recommendedName>
</protein>
<feature type="transmembrane region" description="Helical" evidence="8">
    <location>
        <begin position="205"/>
        <end position="224"/>
    </location>
</feature>
<evidence type="ECO:0000256" key="5">
    <source>
        <dbReference type="ARBA" id="ARBA00022801"/>
    </source>
</evidence>
<evidence type="ECO:0000256" key="8">
    <source>
        <dbReference type="SAM" id="Phobius"/>
    </source>
</evidence>
<evidence type="ECO:0000256" key="3">
    <source>
        <dbReference type="ARBA" id="ARBA00022670"/>
    </source>
</evidence>
<organism evidence="10 11">
    <name type="scientific">Laodelphax striatellus</name>
    <name type="common">Small brown planthopper</name>
    <name type="synonym">Delphax striatella</name>
    <dbReference type="NCBI Taxonomy" id="195883"/>
    <lineage>
        <taxon>Eukaryota</taxon>
        <taxon>Metazoa</taxon>
        <taxon>Ecdysozoa</taxon>
        <taxon>Arthropoda</taxon>
        <taxon>Hexapoda</taxon>
        <taxon>Insecta</taxon>
        <taxon>Pterygota</taxon>
        <taxon>Neoptera</taxon>
        <taxon>Paraneoptera</taxon>
        <taxon>Hemiptera</taxon>
        <taxon>Auchenorrhyncha</taxon>
        <taxon>Fulgoroidea</taxon>
        <taxon>Delphacidae</taxon>
        <taxon>Criomorphinae</taxon>
        <taxon>Laodelphax</taxon>
    </lineage>
</organism>
<dbReference type="GO" id="GO:0004252">
    <property type="term" value="F:serine-type endopeptidase activity"/>
    <property type="evidence" value="ECO:0007669"/>
    <property type="project" value="InterPro"/>
</dbReference>
<dbReference type="GO" id="GO:0006508">
    <property type="term" value="P:proteolysis"/>
    <property type="evidence" value="ECO:0007669"/>
    <property type="project" value="UniProtKB-KW"/>
</dbReference>
<dbReference type="Gene3D" id="1.20.1540.10">
    <property type="entry name" value="Rhomboid-like"/>
    <property type="match status" value="1"/>
</dbReference>
<evidence type="ECO:0000256" key="4">
    <source>
        <dbReference type="ARBA" id="ARBA00022692"/>
    </source>
</evidence>
<comment type="similarity">
    <text evidence="2">Belongs to the peptidase S54 family.</text>
</comment>
<dbReference type="Proteomes" id="UP000291343">
    <property type="component" value="Unassembled WGS sequence"/>
</dbReference>
<dbReference type="GO" id="GO:0016020">
    <property type="term" value="C:membrane"/>
    <property type="evidence" value="ECO:0007669"/>
    <property type="project" value="UniProtKB-SubCell"/>
</dbReference>
<evidence type="ECO:0000256" key="6">
    <source>
        <dbReference type="ARBA" id="ARBA00022989"/>
    </source>
</evidence>
<name>A0A482X8J6_LAOST</name>
<feature type="transmembrane region" description="Helical" evidence="8">
    <location>
        <begin position="110"/>
        <end position="133"/>
    </location>
</feature>
<reference evidence="10 11" key="1">
    <citation type="journal article" date="2017" name="Gigascience">
        <title>Genome sequence of the small brown planthopper, Laodelphax striatellus.</title>
        <authorList>
            <person name="Zhu J."/>
            <person name="Jiang F."/>
            <person name="Wang X."/>
            <person name="Yang P."/>
            <person name="Bao Y."/>
            <person name="Zhao W."/>
            <person name="Wang W."/>
            <person name="Lu H."/>
            <person name="Wang Q."/>
            <person name="Cui N."/>
            <person name="Li J."/>
            <person name="Chen X."/>
            <person name="Luo L."/>
            <person name="Yu J."/>
            <person name="Kang L."/>
            <person name="Cui F."/>
        </authorList>
    </citation>
    <scope>NUCLEOTIDE SEQUENCE [LARGE SCALE GENOMIC DNA]</scope>
    <source>
        <strain evidence="10">Lst14</strain>
    </source>
</reference>
<keyword evidence="5" id="KW-0378">Hydrolase</keyword>
<accession>A0A482X8J6</accession>
<dbReference type="PANTHER" id="PTHR43066">
    <property type="entry name" value="RHOMBOID-RELATED PROTEIN"/>
    <property type="match status" value="1"/>
</dbReference>
<comment type="subcellular location">
    <subcellularLocation>
        <location evidence="1">Membrane</location>
        <topology evidence="1">Multi-pass membrane protein</topology>
    </subcellularLocation>
</comment>
<evidence type="ECO:0000256" key="1">
    <source>
        <dbReference type="ARBA" id="ARBA00004141"/>
    </source>
</evidence>
<dbReference type="PANTHER" id="PTHR43066:SF1">
    <property type="entry name" value="RHOMBOID PROTEIN 2"/>
    <property type="match status" value="1"/>
</dbReference>
<dbReference type="EMBL" id="QKKF02015641">
    <property type="protein sequence ID" value="RZF42036.1"/>
    <property type="molecule type" value="Genomic_DNA"/>
</dbReference>
<dbReference type="FunFam" id="1.20.1540.10:FF:000008">
    <property type="entry name" value="RHOMBOID-like protein 13"/>
    <property type="match status" value="1"/>
</dbReference>
<evidence type="ECO:0000313" key="10">
    <source>
        <dbReference type="EMBL" id="RZF42036.1"/>
    </source>
</evidence>
<comment type="caution">
    <text evidence="10">The sequence shown here is derived from an EMBL/GenBank/DDBJ whole genome shotgun (WGS) entry which is preliminary data.</text>
</comment>
<evidence type="ECO:0000259" key="9">
    <source>
        <dbReference type="Pfam" id="PF01694"/>
    </source>
</evidence>
<keyword evidence="4 8" id="KW-0812">Transmembrane</keyword>
<evidence type="ECO:0000256" key="7">
    <source>
        <dbReference type="ARBA" id="ARBA00023136"/>
    </source>
</evidence>
<dbReference type="STRING" id="195883.A0A482X8J6"/>
<keyword evidence="7 8" id="KW-0472">Membrane</keyword>
<keyword evidence="3" id="KW-0645">Protease</keyword>
<evidence type="ECO:0000313" key="11">
    <source>
        <dbReference type="Proteomes" id="UP000291343"/>
    </source>
</evidence>